<evidence type="ECO:0000313" key="1">
    <source>
        <dbReference type="EMBL" id="MEM5948924.1"/>
    </source>
</evidence>
<protein>
    <submittedName>
        <fullName evidence="1">Uncharacterized protein</fullName>
    </submittedName>
</protein>
<dbReference type="Proteomes" id="UP001466331">
    <property type="component" value="Unassembled WGS sequence"/>
</dbReference>
<accession>A0ABU9UE20</accession>
<reference evidence="1 2" key="1">
    <citation type="submission" date="2024-03" db="EMBL/GenBank/DDBJ databases">
        <title>Ignisphaera cupida sp. nov., a hyperthermophilic hydrolytic archaeon from a hot spring of Kamchatka, and proposal of Ignisphaeraceae fam. nov.</title>
        <authorList>
            <person name="Podosokorskaya O.A."/>
            <person name="Elcheninov A.G."/>
            <person name="Maltseva A.I."/>
            <person name="Zayulina K.S."/>
            <person name="Novikov A."/>
            <person name="Merkel A.Y."/>
        </authorList>
    </citation>
    <scope>NUCLEOTIDE SEQUENCE [LARGE SCALE GENOMIC DNA]</scope>
    <source>
        <strain evidence="1 2">38H-sp</strain>
    </source>
</reference>
<keyword evidence="2" id="KW-1185">Reference proteome</keyword>
<evidence type="ECO:0000313" key="2">
    <source>
        <dbReference type="Proteomes" id="UP001466331"/>
    </source>
</evidence>
<sequence length="139" mass="15500">MSINMKKKLYPILSGLEENIVLIRQSSSPLSILNKISFGLKDIFDLALHNGNSVLADVSNTLYLFIEQAIDKDAALSEIEDILALSMEYFYLSSEDMPQYQHVEEADMIKRTVFGFLSRLDGVEYKNSPTGVSTGNISA</sequence>
<dbReference type="RefSeq" id="WP_420070376.1">
    <property type="nucleotide sequence ID" value="NZ_JBCHKQ010000007.1"/>
</dbReference>
<organism evidence="1 2">
    <name type="scientific">Rarispira pelagica</name>
    <dbReference type="NCBI Taxonomy" id="3141764"/>
    <lineage>
        <taxon>Bacteria</taxon>
        <taxon>Pseudomonadati</taxon>
        <taxon>Spirochaetota</taxon>
        <taxon>Spirochaetia</taxon>
        <taxon>Winmispirales</taxon>
        <taxon>Winmispiraceae</taxon>
        <taxon>Rarispira</taxon>
    </lineage>
</organism>
<proteinExistence type="predicted"/>
<comment type="caution">
    <text evidence="1">The sequence shown here is derived from an EMBL/GenBank/DDBJ whole genome shotgun (WGS) entry which is preliminary data.</text>
</comment>
<name>A0ABU9UE20_9SPIR</name>
<dbReference type="EMBL" id="JBCHKQ010000007">
    <property type="protein sequence ID" value="MEM5948924.1"/>
    <property type="molecule type" value="Genomic_DNA"/>
</dbReference>
<gene>
    <name evidence="1" type="ORF">WKV44_10270</name>
</gene>